<dbReference type="Gene3D" id="1.10.10.10">
    <property type="entry name" value="Winged helix-like DNA-binding domain superfamily/Winged helix DNA-binding domain"/>
    <property type="match status" value="1"/>
</dbReference>
<evidence type="ECO:0000256" key="2">
    <source>
        <dbReference type="ARBA" id="ARBA00023125"/>
    </source>
</evidence>
<keyword evidence="1" id="KW-0805">Transcription regulation</keyword>
<reference evidence="5" key="1">
    <citation type="submission" date="2018-06" db="EMBL/GenBank/DDBJ databases">
        <authorList>
            <person name="Zhirakovskaya E."/>
        </authorList>
    </citation>
    <scope>NUCLEOTIDE SEQUENCE</scope>
</reference>
<evidence type="ECO:0000256" key="1">
    <source>
        <dbReference type="ARBA" id="ARBA00023015"/>
    </source>
</evidence>
<gene>
    <name evidence="5" type="ORF">MNBD_NITROSPINAE05-294</name>
</gene>
<evidence type="ECO:0000256" key="3">
    <source>
        <dbReference type="ARBA" id="ARBA00023163"/>
    </source>
</evidence>
<dbReference type="AlphaFoldDB" id="A0A3B1CQX4"/>
<protein>
    <recommendedName>
        <fullName evidence="4">HTH luxR-type domain-containing protein</fullName>
    </recommendedName>
</protein>
<dbReference type="PRINTS" id="PR00038">
    <property type="entry name" value="HTHLUXR"/>
</dbReference>
<dbReference type="Pfam" id="PF00196">
    <property type="entry name" value="GerE"/>
    <property type="match status" value="1"/>
</dbReference>
<dbReference type="PROSITE" id="PS50043">
    <property type="entry name" value="HTH_LUXR_2"/>
    <property type="match status" value="1"/>
</dbReference>
<accession>A0A3B1CQX4</accession>
<dbReference type="InterPro" id="IPR000792">
    <property type="entry name" value="Tscrpt_reg_LuxR_C"/>
</dbReference>
<dbReference type="CDD" id="cd06170">
    <property type="entry name" value="LuxR_C_like"/>
    <property type="match status" value="1"/>
</dbReference>
<feature type="domain" description="HTH luxR-type" evidence="4">
    <location>
        <begin position="315"/>
        <end position="379"/>
    </location>
</feature>
<proteinExistence type="predicted"/>
<dbReference type="PANTHER" id="PTHR44688:SF16">
    <property type="entry name" value="DNA-BINDING TRANSCRIPTIONAL ACTIVATOR DEVR_DOSR"/>
    <property type="match status" value="1"/>
</dbReference>
<name>A0A3B1CQX4_9ZZZZ</name>
<organism evidence="5">
    <name type="scientific">hydrothermal vent metagenome</name>
    <dbReference type="NCBI Taxonomy" id="652676"/>
    <lineage>
        <taxon>unclassified sequences</taxon>
        <taxon>metagenomes</taxon>
        <taxon>ecological metagenomes</taxon>
    </lineage>
</organism>
<dbReference type="PROSITE" id="PS00622">
    <property type="entry name" value="HTH_LUXR_1"/>
    <property type="match status" value="1"/>
</dbReference>
<dbReference type="PANTHER" id="PTHR44688">
    <property type="entry name" value="DNA-BINDING TRANSCRIPTIONAL ACTIVATOR DEVR_DOSR"/>
    <property type="match status" value="1"/>
</dbReference>
<dbReference type="InterPro" id="IPR036388">
    <property type="entry name" value="WH-like_DNA-bd_sf"/>
</dbReference>
<dbReference type="SUPFAM" id="SSF46894">
    <property type="entry name" value="C-terminal effector domain of the bipartite response regulators"/>
    <property type="match status" value="1"/>
</dbReference>
<evidence type="ECO:0000259" key="4">
    <source>
        <dbReference type="PROSITE" id="PS50043"/>
    </source>
</evidence>
<dbReference type="InterPro" id="IPR016032">
    <property type="entry name" value="Sig_transdc_resp-reg_C-effctor"/>
</dbReference>
<keyword evidence="3" id="KW-0804">Transcription</keyword>
<dbReference type="EMBL" id="UOGG01000126">
    <property type="protein sequence ID" value="VAX30712.1"/>
    <property type="molecule type" value="Genomic_DNA"/>
</dbReference>
<dbReference type="GO" id="GO:0006355">
    <property type="term" value="P:regulation of DNA-templated transcription"/>
    <property type="evidence" value="ECO:0007669"/>
    <property type="project" value="InterPro"/>
</dbReference>
<evidence type="ECO:0000313" key="5">
    <source>
        <dbReference type="EMBL" id="VAX30712.1"/>
    </source>
</evidence>
<dbReference type="GO" id="GO:0003677">
    <property type="term" value="F:DNA binding"/>
    <property type="evidence" value="ECO:0007669"/>
    <property type="project" value="UniProtKB-KW"/>
</dbReference>
<dbReference type="SMART" id="SM00421">
    <property type="entry name" value="HTH_LUXR"/>
    <property type="match status" value="1"/>
</dbReference>
<keyword evidence="2" id="KW-0238">DNA-binding</keyword>
<sequence>MKNSKSVTNFAEKDFLAVQEIINGLHQCRTRQTLKALFGAEILPLLNAHSALYAWTDSDLLTPRLIDSINIPDQDIASINRFISQNPKAGSLLTHSHPVIARDIGIPKERSAKEAQDPFGGECCQLDPFSLEATEANDGYGYFSTRKPGVITLALRDVNLGAGIHRRLPCDKPWTMRDVRVLEQISAHLLMAIKTIVLTEELSKQQSMVDILADSPTAVAVVDKDMLISYNNAAWNELMGEKRASRLDSELKSILIEEKTKWEPPFSSNGINGEDLLYDLDGEDCRLSFSPLRASADMDSWLLQVKPLVLHTMNGLMQEAGLTKREKDACNLIRQGIDAKEIAKRLYISPHTVKTHIKRIHLKLGVHTRAELVAALNQP</sequence>